<dbReference type="InterPro" id="IPR010908">
    <property type="entry name" value="Longin_dom"/>
</dbReference>
<comment type="similarity">
    <text evidence="1">Belongs to the synaptobrevin family.</text>
</comment>
<dbReference type="GO" id="GO:0016020">
    <property type="term" value="C:membrane"/>
    <property type="evidence" value="ECO:0007669"/>
    <property type="project" value="InterPro"/>
</dbReference>
<evidence type="ECO:0000256" key="6">
    <source>
        <dbReference type="ARBA" id="ARBA00023136"/>
    </source>
</evidence>
<evidence type="ECO:0000259" key="10">
    <source>
        <dbReference type="PROSITE" id="PS50859"/>
    </source>
</evidence>
<dbReference type="InterPro" id="IPR051097">
    <property type="entry name" value="Synaptobrevin-like_transport"/>
</dbReference>
<dbReference type="AlphaFoldDB" id="A0AAV1USW3"/>
<protein>
    <submittedName>
        <fullName evidence="12">Uncharacterized protein</fullName>
    </submittedName>
</protein>
<dbReference type="Gene3D" id="3.30.450.50">
    <property type="entry name" value="Longin domain"/>
    <property type="match status" value="1"/>
</dbReference>
<name>A0AAV1USW3_9STRA</name>
<dbReference type="CDD" id="cd14824">
    <property type="entry name" value="Longin"/>
    <property type="match status" value="1"/>
</dbReference>
<dbReference type="FunFam" id="1.20.5.110:FF:000004">
    <property type="entry name" value="Vesicle-associated membrane protein 7"/>
    <property type="match status" value="1"/>
</dbReference>
<proteinExistence type="inferred from homology"/>
<evidence type="ECO:0000256" key="9">
    <source>
        <dbReference type="SAM" id="Phobius"/>
    </source>
</evidence>
<evidence type="ECO:0000256" key="3">
    <source>
        <dbReference type="ARBA" id="ARBA00022692"/>
    </source>
</evidence>
<dbReference type="Pfam" id="PF13774">
    <property type="entry name" value="Longin"/>
    <property type="match status" value="1"/>
</dbReference>
<dbReference type="SUPFAM" id="SSF64356">
    <property type="entry name" value="SNARE-like"/>
    <property type="match status" value="1"/>
</dbReference>
<keyword evidence="6 9" id="KW-0472">Membrane</keyword>
<dbReference type="CDD" id="cd15843">
    <property type="entry name" value="R-SNARE"/>
    <property type="match status" value="1"/>
</dbReference>
<comment type="subcellular location">
    <subcellularLocation>
        <location evidence="7">Endomembrane system</location>
        <topology evidence="7">Single-pass type IV membrane protein</topology>
    </subcellularLocation>
</comment>
<keyword evidence="8" id="KW-0175">Coiled coil</keyword>
<dbReference type="GO" id="GO:0012505">
    <property type="term" value="C:endomembrane system"/>
    <property type="evidence" value="ECO:0007669"/>
    <property type="project" value="UniProtKB-SubCell"/>
</dbReference>
<gene>
    <name evidence="12" type="ORF">PM001_LOCUS22869</name>
</gene>
<evidence type="ECO:0000256" key="5">
    <source>
        <dbReference type="ARBA" id="ARBA00022989"/>
    </source>
</evidence>
<accession>A0AAV1USW3</accession>
<dbReference type="PROSITE" id="PS50892">
    <property type="entry name" value="V_SNARE"/>
    <property type="match status" value="1"/>
</dbReference>
<comment type="caution">
    <text evidence="12">The sequence shown here is derived from an EMBL/GenBank/DDBJ whole genome shotgun (WGS) entry which is preliminary data.</text>
</comment>
<evidence type="ECO:0000256" key="2">
    <source>
        <dbReference type="ARBA" id="ARBA00022448"/>
    </source>
</evidence>
<keyword evidence="2" id="KW-0813">Transport</keyword>
<feature type="transmembrane region" description="Helical" evidence="9">
    <location>
        <begin position="191"/>
        <end position="215"/>
    </location>
</feature>
<dbReference type="SUPFAM" id="SSF58038">
    <property type="entry name" value="SNARE fusion complex"/>
    <property type="match status" value="1"/>
</dbReference>
<dbReference type="GO" id="GO:0005737">
    <property type="term" value="C:cytoplasm"/>
    <property type="evidence" value="ECO:0007669"/>
    <property type="project" value="UniProtKB-ARBA"/>
</dbReference>
<dbReference type="FunFam" id="3.30.450.50:FF:000015">
    <property type="entry name" value="Synaptobrevin 2 isoform 1"/>
    <property type="match status" value="1"/>
</dbReference>
<dbReference type="Pfam" id="PF00957">
    <property type="entry name" value="Synaptobrevin"/>
    <property type="match status" value="1"/>
</dbReference>
<evidence type="ECO:0000256" key="1">
    <source>
        <dbReference type="ARBA" id="ARBA00008025"/>
    </source>
</evidence>
<dbReference type="InterPro" id="IPR042855">
    <property type="entry name" value="V_SNARE_CC"/>
</dbReference>
<dbReference type="Proteomes" id="UP001162060">
    <property type="component" value="Unassembled WGS sequence"/>
</dbReference>
<evidence type="ECO:0000256" key="8">
    <source>
        <dbReference type="PROSITE-ProRule" id="PRU00290"/>
    </source>
</evidence>
<feature type="domain" description="Longin" evidence="10">
    <location>
        <begin position="7"/>
        <end position="110"/>
    </location>
</feature>
<feature type="domain" description="V-SNARE coiled-coil homology" evidence="11">
    <location>
        <begin position="127"/>
        <end position="187"/>
    </location>
</feature>
<dbReference type="PRINTS" id="PR00219">
    <property type="entry name" value="SYNAPTOBREVN"/>
</dbReference>
<dbReference type="SMART" id="SM01270">
    <property type="entry name" value="Longin"/>
    <property type="match status" value="1"/>
</dbReference>
<dbReference type="GO" id="GO:0016192">
    <property type="term" value="P:vesicle-mediated transport"/>
    <property type="evidence" value="ECO:0007669"/>
    <property type="project" value="InterPro"/>
</dbReference>
<evidence type="ECO:0000256" key="7">
    <source>
        <dbReference type="ARBA" id="ARBA00046280"/>
    </source>
</evidence>
<dbReference type="Gene3D" id="1.20.5.110">
    <property type="match status" value="1"/>
</dbReference>
<dbReference type="EMBL" id="CAKLBY020000227">
    <property type="protein sequence ID" value="CAK7937719.1"/>
    <property type="molecule type" value="Genomic_DNA"/>
</dbReference>
<dbReference type="PANTHER" id="PTHR21136:SF168">
    <property type="entry name" value="VESICLE-ASSOCIATED MEMBRANE PROTEIN 9"/>
    <property type="match status" value="1"/>
</dbReference>
<dbReference type="PANTHER" id="PTHR21136">
    <property type="entry name" value="SNARE PROTEINS"/>
    <property type="match status" value="1"/>
</dbReference>
<evidence type="ECO:0000259" key="11">
    <source>
        <dbReference type="PROSITE" id="PS50892"/>
    </source>
</evidence>
<evidence type="ECO:0000256" key="4">
    <source>
        <dbReference type="ARBA" id="ARBA00022927"/>
    </source>
</evidence>
<evidence type="ECO:0000313" key="13">
    <source>
        <dbReference type="Proteomes" id="UP001162060"/>
    </source>
</evidence>
<keyword evidence="3 9" id="KW-0812">Transmembrane</keyword>
<organism evidence="12 13">
    <name type="scientific">Peronospora matthiolae</name>
    <dbReference type="NCBI Taxonomy" id="2874970"/>
    <lineage>
        <taxon>Eukaryota</taxon>
        <taxon>Sar</taxon>
        <taxon>Stramenopiles</taxon>
        <taxon>Oomycota</taxon>
        <taxon>Peronosporomycetes</taxon>
        <taxon>Peronosporales</taxon>
        <taxon>Peronosporaceae</taxon>
        <taxon>Peronospora</taxon>
    </lineage>
</organism>
<dbReference type="InterPro" id="IPR001388">
    <property type="entry name" value="Synaptobrevin-like"/>
</dbReference>
<dbReference type="GO" id="GO:0015031">
    <property type="term" value="P:protein transport"/>
    <property type="evidence" value="ECO:0007669"/>
    <property type="project" value="UniProtKB-KW"/>
</dbReference>
<keyword evidence="4" id="KW-0653">Protein transport</keyword>
<sequence>MPIVYALVSREKTVLAEYTATSGNFPTVTRVLLAKIPPSDGRMSYVYDRHLFHYIVEAGVTYLCMADDDLKRRVPFLFLDDLKKRFQEAYGARACTAIAFAMNSQFQHEIRRLLEYYNAHDPDADSSLARVRQQIDDVKDIMVENIDKVLDRGEKFELLVDRTDKLHRQSVKFERSSTHLRQSMWRRNAKLWLLLVAVALFLVYLVVSMACGFDFSGCSGKRDDV</sequence>
<reference evidence="12" key="1">
    <citation type="submission" date="2024-01" db="EMBL/GenBank/DDBJ databases">
        <authorList>
            <person name="Webb A."/>
        </authorList>
    </citation>
    <scope>NUCLEOTIDE SEQUENCE</scope>
    <source>
        <strain evidence="12">Pm1</strain>
    </source>
</reference>
<keyword evidence="5 9" id="KW-1133">Transmembrane helix</keyword>
<dbReference type="InterPro" id="IPR011012">
    <property type="entry name" value="Longin-like_dom_sf"/>
</dbReference>
<evidence type="ECO:0000313" key="12">
    <source>
        <dbReference type="EMBL" id="CAK7937719.1"/>
    </source>
</evidence>
<dbReference type="PROSITE" id="PS50859">
    <property type="entry name" value="LONGIN"/>
    <property type="match status" value="1"/>
</dbReference>